<dbReference type="SMART" id="SM00382">
    <property type="entry name" value="AAA"/>
    <property type="match status" value="2"/>
</dbReference>
<keyword evidence="2 8" id="KW-0812">Transmembrane</keyword>
<evidence type="ECO:0000256" key="2">
    <source>
        <dbReference type="ARBA" id="ARBA00022692"/>
    </source>
</evidence>
<dbReference type="STRING" id="30611.ENSOGAP00000015668"/>
<evidence type="ECO:0000313" key="10">
    <source>
        <dbReference type="Ensembl" id="ENSOGAP00000015668.1"/>
    </source>
</evidence>
<evidence type="ECO:0000256" key="4">
    <source>
        <dbReference type="ARBA" id="ARBA00022840"/>
    </source>
</evidence>
<dbReference type="Gene3D" id="3.40.50.300">
    <property type="entry name" value="P-loop containing nucleotide triphosphate hydrolases"/>
    <property type="match status" value="2"/>
</dbReference>
<dbReference type="EMBL" id="AAQR03122719">
    <property type="status" value="NOT_ANNOTATED_CDS"/>
    <property type="molecule type" value="Genomic_DNA"/>
</dbReference>
<dbReference type="InterPro" id="IPR027417">
    <property type="entry name" value="P-loop_NTPase"/>
</dbReference>
<dbReference type="InterPro" id="IPR003593">
    <property type="entry name" value="AAA+_ATPase"/>
</dbReference>
<dbReference type="SUPFAM" id="SSF52540">
    <property type="entry name" value="P-loop containing nucleoside triphosphate hydrolases"/>
    <property type="match status" value="2"/>
</dbReference>
<keyword evidence="6 8" id="KW-1133">Transmembrane helix</keyword>
<evidence type="ECO:0000256" key="5">
    <source>
        <dbReference type="ARBA" id="ARBA00022967"/>
    </source>
</evidence>
<dbReference type="FunFam" id="3.40.50.300:FF:000327">
    <property type="entry name" value="ATP-binding cassette sub-family A member 3"/>
    <property type="match status" value="1"/>
</dbReference>
<evidence type="ECO:0000259" key="9">
    <source>
        <dbReference type="PROSITE" id="PS50893"/>
    </source>
</evidence>
<evidence type="ECO:0000256" key="6">
    <source>
        <dbReference type="ARBA" id="ARBA00022989"/>
    </source>
</evidence>
<dbReference type="Ensembl" id="ENSOGAT00000032646.1">
    <property type="protein sequence ID" value="ENSOGAP00000015668.1"/>
    <property type="gene ID" value="ENSOGAG00000025478.1"/>
</dbReference>
<protein>
    <recommendedName>
        <fullName evidence="9">ABC transporter domain-containing protein</fullName>
    </recommendedName>
</protein>
<dbReference type="GO" id="GO:0005524">
    <property type="term" value="F:ATP binding"/>
    <property type="evidence" value="ECO:0007669"/>
    <property type="project" value="UniProtKB-KW"/>
</dbReference>
<feature type="domain" description="ABC transporter" evidence="9">
    <location>
        <begin position="998"/>
        <end position="1231"/>
    </location>
</feature>
<dbReference type="HOGENOM" id="CLU_000604_19_1_1"/>
<keyword evidence="11" id="KW-1185">Reference proteome</keyword>
<dbReference type="EMBL" id="AAQR03122722">
    <property type="status" value="NOT_ANNOTATED_CDS"/>
    <property type="molecule type" value="Genomic_DNA"/>
</dbReference>
<dbReference type="Pfam" id="PF23321">
    <property type="entry name" value="R1_ABCA1"/>
    <property type="match status" value="1"/>
</dbReference>
<dbReference type="OMA" id="FNFARIM"/>
<dbReference type="GO" id="GO:0016887">
    <property type="term" value="F:ATP hydrolysis activity"/>
    <property type="evidence" value="ECO:0007669"/>
    <property type="project" value="InterPro"/>
</dbReference>
<dbReference type="PROSITE" id="PS50893">
    <property type="entry name" value="ABC_TRANSPORTER_2"/>
    <property type="match status" value="2"/>
</dbReference>
<reference evidence="10" key="2">
    <citation type="submission" date="2025-08" db="UniProtKB">
        <authorList>
            <consortium name="Ensembl"/>
        </authorList>
    </citation>
    <scope>IDENTIFICATION</scope>
</reference>
<comment type="subcellular location">
    <subcellularLocation>
        <location evidence="1">Membrane</location>
        <topology evidence="1">Multi-pass membrane protein</topology>
    </subcellularLocation>
</comment>
<reference evidence="10" key="3">
    <citation type="submission" date="2025-09" db="UniProtKB">
        <authorList>
            <consortium name="Ensembl"/>
        </authorList>
    </citation>
    <scope>IDENTIFICATION</scope>
</reference>
<dbReference type="GO" id="GO:0140359">
    <property type="term" value="F:ABC-type transporter activity"/>
    <property type="evidence" value="ECO:0007669"/>
    <property type="project" value="InterPro"/>
</dbReference>
<dbReference type="Proteomes" id="UP000005225">
    <property type="component" value="Unassembled WGS sequence"/>
</dbReference>
<proteinExistence type="predicted"/>
<feature type="transmembrane region" description="Helical" evidence="8">
    <location>
        <begin position="43"/>
        <end position="61"/>
    </location>
</feature>
<organism evidence="10 11">
    <name type="scientific">Otolemur garnettii</name>
    <name type="common">Small-eared galago</name>
    <name type="synonym">Garnett's greater bushbaby</name>
    <dbReference type="NCBI Taxonomy" id="30611"/>
    <lineage>
        <taxon>Eukaryota</taxon>
        <taxon>Metazoa</taxon>
        <taxon>Chordata</taxon>
        <taxon>Craniata</taxon>
        <taxon>Vertebrata</taxon>
        <taxon>Euteleostomi</taxon>
        <taxon>Mammalia</taxon>
        <taxon>Eutheria</taxon>
        <taxon>Euarchontoglires</taxon>
        <taxon>Primates</taxon>
        <taxon>Strepsirrhini</taxon>
        <taxon>Lorisiformes</taxon>
        <taxon>Galagidae</taxon>
        <taxon>Otolemur</taxon>
    </lineage>
</organism>
<dbReference type="EMBL" id="AAQR03122717">
    <property type="status" value="NOT_ANNOTATED_CDS"/>
    <property type="molecule type" value="Genomic_DNA"/>
</dbReference>
<reference evidence="11" key="1">
    <citation type="submission" date="2011-03" db="EMBL/GenBank/DDBJ databases">
        <title>Version 3 of the genome sequence of Otolemur garnettii (Bushbaby).</title>
        <authorList>
            <consortium name="The Broad Institute Genome Sequencing Platform"/>
            <person name="Di Palma F."/>
            <person name="Johnson J."/>
            <person name="Lander E.S."/>
            <person name="Lindblad-Toh K."/>
            <person name="Jaffe D.B."/>
            <person name="Gnerre S."/>
            <person name="MacCallum I."/>
            <person name="Przybylski D."/>
            <person name="Ribeiro F.J."/>
            <person name="Burton J.N."/>
            <person name="Walker B.J."/>
            <person name="Sharpe T."/>
            <person name="Hall G."/>
        </authorList>
    </citation>
    <scope>NUCLEOTIDE SEQUENCE [LARGE SCALE GENOMIC DNA]</scope>
</reference>
<sequence length="1315" mass="149380">FIIPFLFKAHVAASAGNLLFFASFFPFNFIAENYGATILTNKVAACVSSNIALALGINLLLKMEIKQTGIKWNNFWTPATLEDNLVFGYLIGMLLFDAFLYGLATWYIDNVFPGPYGVPQPWYFFLMHSYWCGKPRIREEKEDIKDNSSIQSNYFEEEPTSLVAGIQIKHLHKISQEHRKRKLVTDLSLNVYEGQITILLGHNGSGKTATLSILTGCYPATSGEVFISGYDVSKDTSEIRKTLGYCPQYDSLFDNLTLSEHLFFYSVIKGIPQKMHPMETDHLLTVFNLIEKRDTFSQSLSAGAKRKLSIIIALLGGSKVVILDEPSSFMDPVSRRVTWDLLQQYKQNRTILMTTHSMDEADILGDRIAIMVKGNMQCCGSSVFLKQIFGRAGYHIVMEREPNCNVEKISAIIHSHVPDAILEKDITTRLSFILPKEYTQRFEALFDDLGRKQKELGIANFGASISTMDEVFFKLYKLEDNFINLQQIQRGGQGQEGQAGGTNVKSGRLRLSPEKELSMIKFNTGLPLYYQQFRSMFMKRALFSWRNWKLTLLQIIVILVITTYILRTLKVPKNNEPSREMELSHYGQTIVPYSVSGNSDLVLTLIKNLKIFLKSKNQELQEIQGSVTDYILGSRKCHDFCIIALSIEVEKDKTVITILFNNEAYHSAATSLAVLDNILFMSLSGPNASITVSNKPQPLPPYGSKIAPAHGLEVALSLAFTLAVVVGGFCLQTAIERISKAKHIQFVSGVYLLVYWLSALLYDLIYFFIFCCLLLGVFFYCGVEAFVVDYHFLDTILIFMVYGWCTIPFVYLGSFLFSSSTAAYIKLTLFNYFSAVFSIIIQAIITYYGEQFPSSPRIFVEHLLMMLPNYNFAMIVSIFFDDFQLKKLCSKQFRSIYLNCSKQFIQNNIYSFGEHGIAKFLIALATMGLFFLLLLLCLETTSWSLKNFVFRNIIYNFYKKYTKCKINRKKKKEYEEEDIKNERKKALELHQTLENTPVLLKELIKIYFKCPVVKAVRNISLVVNNSECFGLLGLNGAGKTTTLKMLAGEETITSGVVLINGISVTENIRKVRSRIGYCPQSDSLMTYMTGRELLSMYARLQGVPEPSIHNYVEAFLHLVYLKPHADEFVYTYGGKRKRRLNIAIALMGNSSVVFLDEPSAGMDPVGKHLLWEAVSWICKTGKVIIIASHSMEECEAFCTRLAIMVKGKFMCLGSPQELKNKFGNIYTLTAKIKINTEEDKIEEFKEFIKAVFPGSIINQEYQGILGYYIPSQEICWGKVFNVLEEAKVMFNLEDYSVHQISLEQIFLTFANTDKK</sequence>
<dbReference type="PANTHER" id="PTHR19229:SF101">
    <property type="entry name" value="ATP-BINDING CASSETTE, SUB-FAMILY A (ABC1), MEMBER 16"/>
    <property type="match status" value="1"/>
</dbReference>
<dbReference type="EMBL" id="AAQR03122718">
    <property type="status" value="NOT_ANNOTATED_CDS"/>
    <property type="molecule type" value="Genomic_DNA"/>
</dbReference>
<keyword evidence="3" id="KW-0547">Nucleotide-binding</keyword>
<feature type="domain" description="ABC transporter" evidence="9">
    <location>
        <begin position="166"/>
        <end position="398"/>
    </location>
</feature>
<dbReference type="FunFam" id="3.40.50.300:FF:002275">
    <property type="entry name" value="ATP-binding cassette, subfamily A (ABC1), member 16"/>
    <property type="match status" value="1"/>
</dbReference>
<evidence type="ECO:0000256" key="1">
    <source>
        <dbReference type="ARBA" id="ARBA00004141"/>
    </source>
</evidence>
<dbReference type="eggNOG" id="KOG0059">
    <property type="taxonomic scope" value="Eukaryota"/>
</dbReference>
<dbReference type="PANTHER" id="PTHR19229">
    <property type="entry name" value="ATP-BINDING CASSETTE TRANSPORTER SUBFAMILY A ABCA"/>
    <property type="match status" value="1"/>
</dbReference>
<evidence type="ECO:0000256" key="3">
    <source>
        <dbReference type="ARBA" id="ARBA00022741"/>
    </source>
</evidence>
<dbReference type="InterPro" id="IPR003439">
    <property type="entry name" value="ABC_transporter-like_ATP-bd"/>
</dbReference>
<feature type="transmembrane region" description="Helical" evidence="8">
    <location>
        <begin position="86"/>
        <end position="108"/>
    </location>
</feature>
<dbReference type="InterPro" id="IPR013525">
    <property type="entry name" value="ABC2_TM"/>
</dbReference>
<feature type="transmembrane region" description="Helical" evidence="8">
    <location>
        <begin position="792"/>
        <end position="817"/>
    </location>
</feature>
<name>H0XHS8_OTOGA</name>
<dbReference type="GO" id="GO:0016020">
    <property type="term" value="C:membrane"/>
    <property type="evidence" value="ECO:0007669"/>
    <property type="project" value="UniProtKB-SubCell"/>
</dbReference>
<feature type="transmembrane region" description="Helical" evidence="8">
    <location>
        <begin position="12"/>
        <end position="31"/>
    </location>
</feature>
<dbReference type="GO" id="GO:0005319">
    <property type="term" value="F:lipid transporter activity"/>
    <property type="evidence" value="ECO:0007669"/>
    <property type="project" value="TreeGrafter"/>
</dbReference>
<dbReference type="EMBL" id="AAQR03122720">
    <property type="status" value="NOT_ANNOTATED_CDS"/>
    <property type="molecule type" value="Genomic_DNA"/>
</dbReference>
<dbReference type="CDD" id="cd03263">
    <property type="entry name" value="ABC_subfamily_A"/>
    <property type="match status" value="2"/>
</dbReference>
<evidence type="ECO:0000313" key="11">
    <source>
        <dbReference type="Proteomes" id="UP000005225"/>
    </source>
</evidence>
<feature type="transmembrane region" description="Helical" evidence="8">
    <location>
        <begin position="714"/>
        <end position="735"/>
    </location>
</feature>
<keyword evidence="5" id="KW-1278">Translocase</keyword>
<dbReference type="InterPro" id="IPR056264">
    <property type="entry name" value="R2_ABCA1-4-like"/>
</dbReference>
<feature type="transmembrane region" description="Helical" evidence="8">
    <location>
        <begin position="860"/>
        <end position="880"/>
    </location>
</feature>
<dbReference type="Pfam" id="PF12698">
    <property type="entry name" value="ABC2_membrane_3"/>
    <property type="match status" value="1"/>
</dbReference>
<dbReference type="Pfam" id="PF00005">
    <property type="entry name" value="ABC_tran"/>
    <property type="match status" value="2"/>
</dbReference>
<dbReference type="EMBL" id="AAQR03122721">
    <property type="status" value="NOT_ANNOTATED_CDS"/>
    <property type="molecule type" value="Genomic_DNA"/>
</dbReference>
<keyword evidence="7 8" id="KW-0472">Membrane</keyword>
<feature type="transmembrane region" description="Helical" evidence="8">
    <location>
        <begin position="829"/>
        <end position="848"/>
    </location>
</feature>
<dbReference type="EMBL" id="AAQR03122716">
    <property type="status" value="NOT_ANNOTATED_CDS"/>
    <property type="molecule type" value="Genomic_DNA"/>
</dbReference>
<feature type="transmembrane region" description="Helical" evidence="8">
    <location>
        <begin position="917"/>
        <end position="938"/>
    </location>
</feature>
<dbReference type="GeneTree" id="ENSGT00940000163770"/>
<dbReference type="EMBL" id="AAQR03122715">
    <property type="status" value="NOT_ANNOTATED_CDS"/>
    <property type="molecule type" value="Genomic_DNA"/>
</dbReference>
<dbReference type="InterPro" id="IPR026082">
    <property type="entry name" value="ABCA"/>
</dbReference>
<evidence type="ECO:0000256" key="7">
    <source>
        <dbReference type="ARBA" id="ARBA00023136"/>
    </source>
</evidence>
<dbReference type="EMBL" id="AAQR03122723">
    <property type="status" value="NOT_ANNOTATED_CDS"/>
    <property type="molecule type" value="Genomic_DNA"/>
</dbReference>
<dbReference type="EMBL" id="AAQR03122724">
    <property type="status" value="NOT_ANNOTATED_CDS"/>
    <property type="molecule type" value="Genomic_DNA"/>
</dbReference>
<keyword evidence="4" id="KW-0067">ATP-binding</keyword>
<accession>H0XHS8</accession>
<feature type="transmembrane region" description="Helical" evidence="8">
    <location>
        <begin position="755"/>
        <end position="780"/>
    </location>
</feature>
<dbReference type="InParanoid" id="H0XHS8"/>
<evidence type="ECO:0000256" key="8">
    <source>
        <dbReference type="SAM" id="Phobius"/>
    </source>
</evidence>